<dbReference type="AlphaFoldDB" id="A0AAI8VIU8"/>
<dbReference type="Proteomes" id="UP001295740">
    <property type="component" value="Unassembled WGS sequence"/>
</dbReference>
<dbReference type="InterPro" id="IPR045564">
    <property type="entry name" value="DUF5910"/>
</dbReference>
<sequence length="112" mass="12655">MLLSPIKRLSVSALLAVSHANPFSDNRERVTIGYRVCSEAEARATIAAGHPTYGWWNNKPHHVLSVGWGTYSALNPDDWKALYNEWFCVVQADKEEWDKAPKAKIPEFDGKK</sequence>
<name>A0AAI8VIU8_9PEZI</name>
<gene>
    <name evidence="1" type="ORF">KHLLAP_LOCUS5819</name>
</gene>
<dbReference type="Pfam" id="PF19287">
    <property type="entry name" value="DUF5910"/>
    <property type="match status" value="1"/>
</dbReference>
<dbReference type="EMBL" id="CAUWAG010000007">
    <property type="protein sequence ID" value="CAJ2505351.1"/>
    <property type="molecule type" value="Genomic_DNA"/>
</dbReference>
<comment type="caution">
    <text evidence="1">The sequence shown here is derived from an EMBL/GenBank/DDBJ whole genome shotgun (WGS) entry which is preliminary data.</text>
</comment>
<organism evidence="1 2">
    <name type="scientific">Anthostomella pinea</name>
    <dbReference type="NCBI Taxonomy" id="933095"/>
    <lineage>
        <taxon>Eukaryota</taxon>
        <taxon>Fungi</taxon>
        <taxon>Dikarya</taxon>
        <taxon>Ascomycota</taxon>
        <taxon>Pezizomycotina</taxon>
        <taxon>Sordariomycetes</taxon>
        <taxon>Xylariomycetidae</taxon>
        <taxon>Xylariales</taxon>
        <taxon>Xylariaceae</taxon>
        <taxon>Anthostomella</taxon>
    </lineage>
</organism>
<keyword evidence="2" id="KW-1185">Reference proteome</keyword>
<proteinExistence type="predicted"/>
<protein>
    <submittedName>
        <fullName evidence="1">Uu.00g127450.m01.CDS01</fullName>
    </submittedName>
</protein>
<evidence type="ECO:0000313" key="1">
    <source>
        <dbReference type="EMBL" id="CAJ2505351.1"/>
    </source>
</evidence>
<reference evidence="1" key="1">
    <citation type="submission" date="2023-10" db="EMBL/GenBank/DDBJ databases">
        <authorList>
            <person name="Hackl T."/>
        </authorList>
    </citation>
    <scope>NUCLEOTIDE SEQUENCE</scope>
</reference>
<evidence type="ECO:0000313" key="2">
    <source>
        <dbReference type="Proteomes" id="UP001295740"/>
    </source>
</evidence>
<accession>A0AAI8VIU8</accession>